<organism evidence="2 3">
    <name type="scientific">Microctonus aethiopoides</name>
    <dbReference type="NCBI Taxonomy" id="144406"/>
    <lineage>
        <taxon>Eukaryota</taxon>
        <taxon>Metazoa</taxon>
        <taxon>Ecdysozoa</taxon>
        <taxon>Arthropoda</taxon>
        <taxon>Hexapoda</taxon>
        <taxon>Insecta</taxon>
        <taxon>Pterygota</taxon>
        <taxon>Neoptera</taxon>
        <taxon>Endopterygota</taxon>
        <taxon>Hymenoptera</taxon>
        <taxon>Apocrita</taxon>
        <taxon>Ichneumonoidea</taxon>
        <taxon>Braconidae</taxon>
        <taxon>Euphorinae</taxon>
        <taxon>Microctonus</taxon>
    </lineage>
</organism>
<feature type="non-terminal residue" evidence="2">
    <location>
        <position position="136"/>
    </location>
</feature>
<accession>A0AA39KPS3</accession>
<name>A0AA39KPS3_9HYME</name>
<dbReference type="AlphaFoldDB" id="A0AA39KPS3"/>
<gene>
    <name evidence="2" type="ORF">PV328_012129</name>
</gene>
<reference evidence="2" key="1">
    <citation type="journal article" date="2023" name="bioRxiv">
        <title>Scaffold-level genome assemblies of two parasitoid biocontrol wasps reveal the parthenogenesis mechanism and an associated novel virus.</title>
        <authorList>
            <person name="Inwood S."/>
            <person name="Skelly J."/>
            <person name="Guhlin J."/>
            <person name="Harrop T."/>
            <person name="Goldson S."/>
            <person name="Dearden P."/>
        </authorList>
    </citation>
    <scope>NUCLEOTIDE SEQUENCE</scope>
    <source>
        <strain evidence="2">Irish</strain>
        <tissue evidence="2">Whole body</tissue>
    </source>
</reference>
<dbReference type="Proteomes" id="UP001168990">
    <property type="component" value="Unassembled WGS sequence"/>
</dbReference>
<feature type="region of interest" description="Disordered" evidence="1">
    <location>
        <begin position="96"/>
        <end position="118"/>
    </location>
</feature>
<evidence type="ECO:0000256" key="1">
    <source>
        <dbReference type="SAM" id="MobiDB-lite"/>
    </source>
</evidence>
<comment type="caution">
    <text evidence="2">The sequence shown here is derived from an EMBL/GenBank/DDBJ whole genome shotgun (WGS) entry which is preliminary data.</text>
</comment>
<evidence type="ECO:0000313" key="2">
    <source>
        <dbReference type="EMBL" id="KAK0169375.1"/>
    </source>
</evidence>
<reference evidence="2" key="2">
    <citation type="submission" date="2023-03" db="EMBL/GenBank/DDBJ databases">
        <authorList>
            <person name="Inwood S.N."/>
            <person name="Skelly J.G."/>
            <person name="Guhlin J."/>
            <person name="Harrop T.W.R."/>
            <person name="Goldson S.G."/>
            <person name="Dearden P.K."/>
        </authorList>
    </citation>
    <scope>NUCLEOTIDE SEQUENCE</scope>
    <source>
        <strain evidence="2">Irish</strain>
        <tissue evidence="2">Whole body</tissue>
    </source>
</reference>
<proteinExistence type="predicted"/>
<evidence type="ECO:0000313" key="3">
    <source>
        <dbReference type="Proteomes" id="UP001168990"/>
    </source>
</evidence>
<dbReference type="EMBL" id="JAQQBS010000569">
    <property type="protein sequence ID" value="KAK0169375.1"/>
    <property type="molecule type" value="Genomic_DNA"/>
</dbReference>
<protein>
    <submittedName>
        <fullName evidence="2">Uncharacterized protein</fullName>
    </submittedName>
</protein>
<sequence>FQGADVLIGPHAAYQHITKARAGLIPNVPNSLSNLPDVMSEFPNDLKSSYFGCFKTEENEVLGVIFSSPKLMEIIGHYETTELFIDGTFDVSSPENARQCPAISGPGEKTRKGYSGDDSAMCESHQNVLQRIVDFH</sequence>
<keyword evidence="3" id="KW-1185">Reference proteome</keyword>